<comment type="caution">
    <text evidence="11">The sequence shown here is derived from an EMBL/GenBank/DDBJ whole genome shotgun (WGS) entry which is preliminary data.</text>
</comment>
<feature type="transmembrane region" description="Helical" evidence="9">
    <location>
        <begin position="232"/>
        <end position="254"/>
    </location>
</feature>
<evidence type="ECO:0000313" key="12">
    <source>
        <dbReference type="Proteomes" id="UP000620075"/>
    </source>
</evidence>
<evidence type="ECO:0000256" key="1">
    <source>
        <dbReference type="ARBA" id="ARBA00004651"/>
    </source>
</evidence>
<dbReference type="EMBL" id="JAEKNQ010000003">
    <property type="protein sequence ID" value="MBJ7601648.1"/>
    <property type="molecule type" value="Genomic_DNA"/>
</dbReference>
<feature type="domain" description="ABC transmembrane type-1" evidence="10">
    <location>
        <begin position="48"/>
        <end position="250"/>
    </location>
</feature>
<evidence type="ECO:0000256" key="5">
    <source>
        <dbReference type="ARBA" id="ARBA00022592"/>
    </source>
</evidence>
<evidence type="ECO:0000256" key="4">
    <source>
        <dbReference type="ARBA" id="ARBA00022475"/>
    </source>
</evidence>
<dbReference type="GO" id="GO:0005886">
    <property type="term" value="C:plasma membrane"/>
    <property type="evidence" value="ECO:0007669"/>
    <property type="project" value="UniProtKB-SubCell"/>
</dbReference>
<keyword evidence="8 9" id="KW-0472">Membrane</keyword>
<dbReference type="Pfam" id="PF00528">
    <property type="entry name" value="BPD_transp_1"/>
    <property type="match status" value="1"/>
</dbReference>
<comment type="similarity">
    <text evidence="2 9">Belongs to the binding-protein-dependent transport system permease family. CysTW subfamily.</text>
</comment>
<evidence type="ECO:0000256" key="9">
    <source>
        <dbReference type="RuleBase" id="RU363043"/>
    </source>
</evidence>
<reference evidence="11 12" key="1">
    <citation type="submission" date="2020-10" db="EMBL/GenBank/DDBJ databases">
        <title>Ca. Dormibacterota MAGs.</title>
        <authorList>
            <person name="Montgomery K."/>
        </authorList>
    </citation>
    <scope>NUCLEOTIDE SEQUENCE [LARGE SCALE GENOMIC DNA]</scope>
    <source>
        <strain evidence="11">SC8811_S16_3</strain>
    </source>
</reference>
<evidence type="ECO:0000313" key="11">
    <source>
        <dbReference type="EMBL" id="MBJ7601648.1"/>
    </source>
</evidence>
<gene>
    <name evidence="11" type="primary">pstA</name>
    <name evidence="11" type="ORF">JF888_00370</name>
</gene>
<dbReference type="PANTHER" id="PTHR42922:SF1">
    <property type="entry name" value="PHOSPHATE TRANSPORT SYSTEM PERMEASE PROTEIN PSTA"/>
    <property type="match status" value="1"/>
</dbReference>
<proteinExistence type="inferred from homology"/>
<comment type="caution">
    <text evidence="9">Lacks conserved residue(s) required for the propagation of feature annotation.</text>
</comment>
<dbReference type="SUPFAM" id="SSF161098">
    <property type="entry name" value="MetI-like"/>
    <property type="match status" value="1"/>
</dbReference>
<evidence type="ECO:0000256" key="8">
    <source>
        <dbReference type="ARBA" id="ARBA00023136"/>
    </source>
</evidence>
<dbReference type="AlphaFoldDB" id="A0A934KEU7"/>
<dbReference type="PANTHER" id="PTHR42922">
    <property type="entry name" value="PHOSPHATE TRANSPORT SYSTEM PERMEASE PROTEIN PSTA"/>
    <property type="match status" value="1"/>
</dbReference>
<dbReference type="InterPro" id="IPR005672">
    <property type="entry name" value="Phosphate_PstA"/>
</dbReference>
<feature type="transmembrane region" description="Helical" evidence="9">
    <location>
        <begin position="87"/>
        <end position="108"/>
    </location>
</feature>
<evidence type="ECO:0000259" key="10">
    <source>
        <dbReference type="PROSITE" id="PS50928"/>
    </source>
</evidence>
<name>A0A934KEU7_9BACT</name>
<evidence type="ECO:0000256" key="7">
    <source>
        <dbReference type="ARBA" id="ARBA00022989"/>
    </source>
</evidence>
<dbReference type="GO" id="GO:0035435">
    <property type="term" value="P:phosphate ion transmembrane transport"/>
    <property type="evidence" value="ECO:0007669"/>
    <property type="project" value="InterPro"/>
</dbReference>
<feature type="transmembrane region" description="Helical" evidence="9">
    <location>
        <begin position="114"/>
        <end position="133"/>
    </location>
</feature>
<comment type="subcellular location">
    <subcellularLocation>
        <location evidence="1 9">Cell membrane</location>
        <topology evidence="1 9">Multi-pass membrane protein</topology>
    </subcellularLocation>
</comment>
<dbReference type="NCBIfam" id="TIGR00974">
    <property type="entry name" value="3a0107s02c"/>
    <property type="match status" value="1"/>
</dbReference>
<keyword evidence="6 9" id="KW-0812">Transmembrane</keyword>
<dbReference type="InterPro" id="IPR035906">
    <property type="entry name" value="MetI-like_sf"/>
</dbReference>
<dbReference type="InterPro" id="IPR000515">
    <property type="entry name" value="MetI-like"/>
</dbReference>
<dbReference type="Proteomes" id="UP000620075">
    <property type="component" value="Unassembled WGS sequence"/>
</dbReference>
<evidence type="ECO:0000256" key="6">
    <source>
        <dbReference type="ARBA" id="ARBA00022692"/>
    </source>
</evidence>
<evidence type="ECO:0000256" key="3">
    <source>
        <dbReference type="ARBA" id="ARBA00022448"/>
    </source>
</evidence>
<dbReference type="CDD" id="cd06261">
    <property type="entry name" value="TM_PBP2"/>
    <property type="match status" value="1"/>
</dbReference>
<keyword evidence="4 9" id="KW-1003">Cell membrane</keyword>
<keyword evidence="5" id="KW-0592">Phosphate transport</keyword>
<organism evidence="11 12">
    <name type="scientific">Candidatus Dormiibacter inghamiae</name>
    <dbReference type="NCBI Taxonomy" id="3127013"/>
    <lineage>
        <taxon>Bacteria</taxon>
        <taxon>Bacillati</taxon>
        <taxon>Candidatus Dormiibacterota</taxon>
        <taxon>Candidatus Dormibacteria</taxon>
        <taxon>Candidatus Dormibacterales</taxon>
        <taxon>Candidatus Dormibacteraceae</taxon>
        <taxon>Candidatus Dormiibacter</taxon>
    </lineage>
</organism>
<protein>
    <recommendedName>
        <fullName evidence="9">Phosphate transport system permease protein PstA</fullName>
    </recommendedName>
</protein>
<accession>A0A934KEU7</accession>
<keyword evidence="7 9" id="KW-1133">Transmembrane helix</keyword>
<dbReference type="GO" id="GO:0005315">
    <property type="term" value="F:phosphate transmembrane transporter activity"/>
    <property type="evidence" value="ECO:0007669"/>
    <property type="project" value="InterPro"/>
</dbReference>
<feature type="transmembrane region" description="Helical" evidence="9">
    <location>
        <begin position="46"/>
        <end position="75"/>
    </location>
</feature>
<evidence type="ECO:0000256" key="2">
    <source>
        <dbReference type="ARBA" id="ARBA00007069"/>
    </source>
</evidence>
<sequence length="264" mass="27270">MAAIALLPLALVLLHTVTNGLPAALSINFYTHVERPVGIPGAGVSHALMGTLVMVGIASLLAIPVGVVGGIHLIEYGGGQLPRGIRLAADVLVGTPSIAVGLFVYAIAVAPFHHFSALSGAIALAVLMLPIVLRTTESAIGLVSNGIREAGLALGLPRWRVALQLILPAAAPGVVTGCLLAVARAAGETAPLLFTSFGNRFFNLDPTRAMSALPLIVYHDALTPYEDLVRQAWGAALLLVALTLFTNVLSRLALRRQIALAGGQ</sequence>
<dbReference type="Gene3D" id="1.10.3720.10">
    <property type="entry name" value="MetI-like"/>
    <property type="match status" value="1"/>
</dbReference>
<dbReference type="InterPro" id="IPR051408">
    <property type="entry name" value="Phosphate_transprt_permease"/>
</dbReference>
<keyword evidence="3" id="KW-0813">Transport</keyword>
<dbReference type="PROSITE" id="PS50928">
    <property type="entry name" value="ABC_TM1"/>
    <property type="match status" value="1"/>
</dbReference>
<feature type="transmembrane region" description="Helical" evidence="9">
    <location>
        <begin position="165"/>
        <end position="186"/>
    </location>
</feature>